<proteinExistence type="predicted"/>
<evidence type="ECO:0000313" key="1">
    <source>
        <dbReference type="EMBL" id="ARM75267.1"/>
    </source>
</evidence>
<sequence length="118" mass="13484">MEKKRLHEGDRSMSEVEIDEVLDLLKELKETGILDIINSMLRNREDIILEFAEWLKNNQNVMKNASLLLSVVNKINPDEVKKAKSLTEVILMLKDPDVLAGISYFLTIMKKLGESIKG</sequence>
<keyword evidence="2" id="KW-1185">Reference proteome</keyword>
<dbReference type="Proteomes" id="UP000193404">
    <property type="component" value="Chromosome"/>
</dbReference>
<reference evidence="1 2" key="1">
    <citation type="submission" date="2017-03" db="EMBL/GenBank/DDBJ databases">
        <title>Sulfur activation and transportation mechanism of thermophilic Archaea Acidianus manzaensis YN-25.</title>
        <authorList>
            <person name="Ma Y."/>
            <person name="Yang Y."/>
            <person name="Xia J."/>
        </authorList>
    </citation>
    <scope>NUCLEOTIDE SEQUENCE [LARGE SCALE GENOMIC DNA]</scope>
    <source>
        <strain evidence="1 2">YN-25</strain>
    </source>
</reference>
<dbReference type="Pfam" id="PF07849">
    <property type="entry name" value="DUF1641"/>
    <property type="match status" value="1"/>
</dbReference>
<evidence type="ECO:0000313" key="2">
    <source>
        <dbReference type="Proteomes" id="UP000193404"/>
    </source>
</evidence>
<evidence type="ECO:0008006" key="3">
    <source>
        <dbReference type="Google" id="ProtNLM"/>
    </source>
</evidence>
<dbReference type="AlphaFoldDB" id="A0A1W6JYE2"/>
<dbReference type="EMBL" id="CP020477">
    <property type="protein sequence ID" value="ARM75267.1"/>
    <property type="molecule type" value="Genomic_DNA"/>
</dbReference>
<accession>A0A1W6JYE2</accession>
<dbReference type="STRING" id="282676.B6F84_03960"/>
<organism evidence="1 2">
    <name type="scientific">Acidianus manzaensis</name>
    <dbReference type="NCBI Taxonomy" id="282676"/>
    <lineage>
        <taxon>Archaea</taxon>
        <taxon>Thermoproteota</taxon>
        <taxon>Thermoprotei</taxon>
        <taxon>Sulfolobales</taxon>
        <taxon>Sulfolobaceae</taxon>
        <taxon>Acidianus</taxon>
    </lineage>
</organism>
<protein>
    <recommendedName>
        <fullName evidence="3">DUF1641 domain-containing protein</fullName>
    </recommendedName>
</protein>
<gene>
    <name evidence="1" type="ORF">B6F84_03960</name>
</gene>
<dbReference type="InterPro" id="IPR012440">
    <property type="entry name" value="DUF1641"/>
</dbReference>
<dbReference type="KEGG" id="aman:B6F84_03960"/>
<name>A0A1W6JYE2_9CREN</name>